<name>A0AA35S3J0_GEOBA</name>
<dbReference type="GO" id="GO:0007165">
    <property type="term" value="P:signal transduction"/>
    <property type="evidence" value="ECO:0007669"/>
    <property type="project" value="InterPro"/>
</dbReference>
<dbReference type="CDD" id="cd01670">
    <property type="entry name" value="Death"/>
    <property type="match status" value="1"/>
</dbReference>
<dbReference type="Proteomes" id="UP001174909">
    <property type="component" value="Unassembled WGS sequence"/>
</dbReference>
<feature type="non-terminal residue" evidence="3">
    <location>
        <position position="1"/>
    </location>
</feature>
<feature type="region of interest" description="Disordered" evidence="1">
    <location>
        <begin position="220"/>
        <end position="278"/>
    </location>
</feature>
<sequence length="278" mass="31134">MDLPPLKEMLECIPPHNRQHLDKKLEDRKSRVMIARSLRNWKIVAQYLPNIENDTDTIENDNPNNLELQQVALLDKWLQRNGPWATYRTLAECLYEARAIESLQVLCKELGGNLQPAAGIQAGKAHSPQYQAVLQYKEQLAKSLADGPDQHLLNQFKLSGWLGEGAYRSAPELIDVALTRIWSSVSDYEVFIRMLPDNDRVKAVVIEFTGNSSGVVVEKRDPDPLQLKQQNSPLMAAPTETGDTDGLPPAALVTTSPVVTGPQIDSKEFEKTNEKIDQ</sequence>
<dbReference type="AlphaFoldDB" id="A0AA35S3J0"/>
<dbReference type="SMART" id="SM00005">
    <property type="entry name" value="DEATH"/>
    <property type="match status" value="1"/>
</dbReference>
<dbReference type="SUPFAM" id="SSF47986">
    <property type="entry name" value="DEATH domain"/>
    <property type="match status" value="1"/>
</dbReference>
<organism evidence="3 4">
    <name type="scientific">Geodia barretti</name>
    <name type="common">Barrett's horny sponge</name>
    <dbReference type="NCBI Taxonomy" id="519541"/>
    <lineage>
        <taxon>Eukaryota</taxon>
        <taxon>Metazoa</taxon>
        <taxon>Porifera</taxon>
        <taxon>Demospongiae</taxon>
        <taxon>Heteroscleromorpha</taxon>
        <taxon>Tetractinellida</taxon>
        <taxon>Astrophorina</taxon>
        <taxon>Geodiidae</taxon>
        <taxon>Geodia</taxon>
    </lineage>
</organism>
<evidence type="ECO:0000259" key="2">
    <source>
        <dbReference type="PROSITE" id="PS50017"/>
    </source>
</evidence>
<reference evidence="3" key="1">
    <citation type="submission" date="2023-03" db="EMBL/GenBank/DDBJ databases">
        <authorList>
            <person name="Steffen K."/>
            <person name="Cardenas P."/>
        </authorList>
    </citation>
    <scope>NUCLEOTIDE SEQUENCE</scope>
</reference>
<dbReference type="InterPro" id="IPR000488">
    <property type="entry name" value="Death_dom"/>
</dbReference>
<comment type="caution">
    <text evidence="3">The sequence shown here is derived from an EMBL/GenBank/DDBJ whole genome shotgun (WGS) entry which is preliminary data.</text>
</comment>
<gene>
    <name evidence="3" type="ORF">GBAR_LOCUS13258</name>
</gene>
<feature type="domain" description="Death" evidence="2">
    <location>
        <begin position="40"/>
        <end position="110"/>
    </location>
</feature>
<dbReference type="Pfam" id="PF00531">
    <property type="entry name" value="Death"/>
    <property type="match status" value="1"/>
</dbReference>
<dbReference type="EMBL" id="CASHTH010001967">
    <property type="protein sequence ID" value="CAI8022604.1"/>
    <property type="molecule type" value="Genomic_DNA"/>
</dbReference>
<evidence type="ECO:0000256" key="1">
    <source>
        <dbReference type="SAM" id="MobiDB-lite"/>
    </source>
</evidence>
<protein>
    <recommendedName>
        <fullName evidence="2">Death domain-containing protein</fullName>
    </recommendedName>
</protein>
<proteinExistence type="predicted"/>
<accession>A0AA35S3J0</accession>
<feature type="compositionally biased region" description="Basic and acidic residues" evidence="1">
    <location>
        <begin position="265"/>
        <end position="278"/>
    </location>
</feature>
<evidence type="ECO:0000313" key="3">
    <source>
        <dbReference type="EMBL" id="CAI8022604.1"/>
    </source>
</evidence>
<dbReference type="Gene3D" id="1.10.533.10">
    <property type="entry name" value="Death Domain, Fas"/>
    <property type="match status" value="1"/>
</dbReference>
<evidence type="ECO:0000313" key="4">
    <source>
        <dbReference type="Proteomes" id="UP001174909"/>
    </source>
</evidence>
<keyword evidence="4" id="KW-1185">Reference proteome</keyword>
<dbReference type="InterPro" id="IPR011029">
    <property type="entry name" value="DEATH-like_dom_sf"/>
</dbReference>
<dbReference type="PROSITE" id="PS50017">
    <property type="entry name" value="DEATH_DOMAIN"/>
    <property type="match status" value="1"/>
</dbReference>